<sequence>MHQSHEACKQHLSLRRHEGSDSEAEVEQVLKATDRLFVSGSRDTTLRLWNARTGHERRVGWLVALVGSGVPGGVQTGCSWETEKNRDLSRLEPKVHGAELGAWPGTAGEEMTAVMRPRRRSQDSCRVWTGRAGVGTGEEHAVATV</sequence>
<evidence type="ECO:0000313" key="4">
    <source>
        <dbReference type="Proteomes" id="UP000281553"/>
    </source>
</evidence>
<dbReference type="Proteomes" id="UP000281553">
    <property type="component" value="Unassembled WGS sequence"/>
</dbReference>
<dbReference type="AlphaFoldDB" id="A0A3P7MIX5"/>
<name>A0A3P7MIX5_DIBLA</name>
<evidence type="ECO:0000313" key="3">
    <source>
        <dbReference type="EMBL" id="VDN22398.1"/>
    </source>
</evidence>
<keyword evidence="4" id="KW-1185">Reference proteome</keyword>
<dbReference type="OrthoDB" id="6262426at2759"/>
<protein>
    <submittedName>
        <fullName evidence="3">Uncharacterized protein</fullName>
    </submittedName>
</protein>
<dbReference type="Gene3D" id="2.130.10.10">
    <property type="entry name" value="YVTN repeat-like/Quinoprotein amine dehydrogenase"/>
    <property type="match status" value="1"/>
</dbReference>
<evidence type="ECO:0000256" key="1">
    <source>
        <dbReference type="PROSITE-ProRule" id="PRU00221"/>
    </source>
</evidence>
<gene>
    <name evidence="3" type="ORF">DILT_LOCUS14046</name>
</gene>
<feature type="repeat" description="WD" evidence="1">
    <location>
        <begin position="35"/>
        <end position="59"/>
    </location>
</feature>
<keyword evidence="1" id="KW-0853">WD repeat</keyword>
<dbReference type="InterPro" id="IPR001680">
    <property type="entry name" value="WD40_rpt"/>
</dbReference>
<proteinExistence type="predicted"/>
<dbReference type="EMBL" id="UYRU01072558">
    <property type="protein sequence ID" value="VDN22398.1"/>
    <property type="molecule type" value="Genomic_DNA"/>
</dbReference>
<feature type="compositionally biased region" description="Basic and acidic residues" evidence="2">
    <location>
        <begin position="1"/>
        <end position="20"/>
    </location>
</feature>
<accession>A0A3P7MIX5</accession>
<dbReference type="PROSITE" id="PS50082">
    <property type="entry name" value="WD_REPEATS_2"/>
    <property type="match status" value="1"/>
</dbReference>
<feature type="region of interest" description="Disordered" evidence="2">
    <location>
        <begin position="1"/>
        <end position="22"/>
    </location>
</feature>
<evidence type="ECO:0000256" key="2">
    <source>
        <dbReference type="SAM" id="MobiDB-lite"/>
    </source>
</evidence>
<dbReference type="InterPro" id="IPR015943">
    <property type="entry name" value="WD40/YVTN_repeat-like_dom_sf"/>
</dbReference>
<organism evidence="3 4">
    <name type="scientific">Dibothriocephalus latus</name>
    <name type="common">Fish tapeworm</name>
    <name type="synonym">Diphyllobothrium latum</name>
    <dbReference type="NCBI Taxonomy" id="60516"/>
    <lineage>
        <taxon>Eukaryota</taxon>
        <taxon>Metazoa</taxon>
        <taxon>Spiralia</taxon>
        <taxon>Lophotrochozoa</taxon>
        <taxon>Platyhelminthes</taxon>
        <taxon>Cestoda</taxon>
        <taxon>Eucestoda</taxon>
        <taxon>Diphyllobothriidea</taxon>
        <taxon>Diphyllobothriidae</taxon>
        <taxon>Dibothriocephalus</taxon>
    </lineage>
</organism>
<reference evidence="3 4" key="1">
    <citation type="submission" date="2018-11" db="EMBL/GenBank/DDBJ databases">
        <authorList>
            <consortium name="Pathogen Informatics"/>
        </authorList>
    </citation>
    <scope>NUCLEOTIDE SEQUENCE [LARGE SCALE GENOMIC DNA]</scope>
</reference>